<evidence type="ECO:0000313" key="2">
    <source>
        <dbReference type="Proteomes" id="UP000680866"/>
    </source>
</evidence>
<organism evidence="1 2">
    <name type="scientific">Polymorphospora rubra</name>
    <dbReference type="NCBI Taxonomy" id="338584"/>
    <lineage>
        <taxon>Bacteria</taxon>
        <taxon>Bacillati</taxon>
        <taxon>Actinomycetota</taxon>
        <taxon>Actinomycetes</taxon>
        <taxon>Micromonosporales</taxon>
        <taxon>Micromonosporaceae</taxon>
        <taxon>Polymorphospora</taxon>
    </lineage>
</organism>
<keyword evidence="2" id="KW-1185">Reference proteome</keyword>
<gene>
    <name evidence="1" type="ORF">Prubr_11160</name>
</gene>
<evidence type="ECO:0000313" key="1">
    <source>
        <dbReference type="EMBL" id="BCJ64095.1"/>
    </source>
</evidence>
<sequence length="110" mass="12314">MADVQSMQSVLDGLISRLHPGLGGDALGEILNRLVWLTDDNGADVIAVCRGWLKSGDRRRVEAALSIEEGWLYEGRDDLRTNLLEVGSQWPHLMTRVEEILCLHDSQFGR</sequence>
<dbReference type="Proteomes" id="UP000680866">
    <property type="component" value="Chromosome"/>
</dbReference>
<accession>A0A810MXH3</accession>
<proteinExistence type="predicted"/>
<name>A0A810MXH3_9ACTN</name>
<dbReference type="AlphaFoldDB" id="A0A810MXH3"/>
<dbReference type="EMBL" id="AP023359">
    <property type="protein sequence ID" value="BCJ64095.1"/>
    <property type="molecule type" value="Genomic_DNA"/>
</dbReference>
<reference evidence="1" key="1">
    <citation type="submission" date="2020-08" db="EMBL/GenBank/DDBJ databases">
        <title>Whole genome shotgun sequence of Polymorphospora rubra NBRC 101157.</title>
        <authorList>
            <person name="Komaki H."/>
            <person name="Tamura T."/>
        </authorList>
    </citation>
    <scope>NUCLEOTIDE SEQUENCE</scope>
    <source>
        <strain evidence="1">NBRC 101157</strain>
    </source>
</reference>
<dbReference type="RefSeq" id="WP_212822244.1">
    <property type="nucleotide sequence ID" value="NZ_AP023359.1"/>
</dbReference>
<dbReference type="KEGG" id="pry:Prubr_11160"/>
<protein>
    <submittedName>
        <fullName evidence="1">Uncharacterized protein</fullName>
    </submittedName>
</protein>